<comment type="subunit">
    <text evidence="9">Component of the Sec protein translocase complex. Heterotrimer consisting of SecY, SecE and SecG subunits. The heterotrimers can form oligomers, although 1 heterotrimer is thought to be able to translocate proteins. Interacts with the ribosome. Interacts with SecDF, and other proteins may be involved. Interacts with SecA.</text>
</comment>
<dbReference type="GO" id="GO:0006605">
    <property type="term" value="P:protein targeting"/>
    <property type="evidence" value="ECO:0007669"/>
    <property type="project" value="UniProtKB-UniRule"/>
</dbReference>
<evidence type="ECO:0000313" key="10">
    <source>
        <dbReference type="EMBL" id="AWM42154.1"/>
    </source>
</evidence>
<dbReference type="GO" id="GO:0065002">
    <property type="term" value="P:intracellular protein transmembrane transport"/>
    <property type="evidence" value="ECO:0007669"/>
    <property type="project" value="UniProtKB-UniRule"/>
</dbReference>
<reference evidence="10 11" key="1">
    <citation type="submission" date="2018-01" db="EMBL/GenBank/DDBJ databases">
        <title>G. obscuriglobus.</title>
        <authorList>
            <person name="Franke J."/>
            <person name="Blomberg W."/>
            <person name="Selmecki A."/>
        </authorList>
    </citation>
    <scope>NUCLEOTIDE SEQUENCE [LARGE SCALE GENOMIC DNA]</scope>
    <source>
        <strain evidence="10 11">DSM 5831</strain>
    </source>
</reference>
<evidence type="ECO:0000256" key="7">
    <source>
        <dbReference type="ARBA" id="ARBA00023010"/>
    </source>
</evidence>
<feature type="transmembrane region" description="Helical" evidence="9">
    <location>
        <begin position="26"/>
        <end position="48"/>
    </location>
</feature>
<keyword evidence="5 9" id="KW-0653">Protein transport</keyword>
<evidence type="ECO:0000256" key="9">
    <source>
        <dbReference type="HAMAP-Rule" id="MF_00422"/>
    </source>
</evidence>
<feature type="transmembrane region" description="Helical" evidence="9">
    <location>
        <begin position="68"/>
        <end position="90"/>
    </location>
</feature>
<comment type="function">
    <text evidence="9">Essential subunit of the Sec protein translocation channel SecYEG. Clamps together the 2 halves of SecY. May contact the channel plug during translocation.</text>
</comment>
<dbReference type="Pfam" id="PF00584">
    <property type="entry name" value="SecE"/>
    <property type="match status" value="1"/>
</dbReference>
<comment type="subcellular location">
    <subcellularLocation>
        <location evidence="1">Membrane</location>
    </subcellularLocation>
</comment>
<dbReference type="InterPro" id="IPR038379">
    <property type="entry name" value="SecE_sf"/>
</dbReference>
<dbReference type="Gene3D" id="1.20.5.1030">
    <property type="entry name" value="Preprotein translocase secy subunit"/>
    <property type="match status" value="1"/>
</dbReference>
<keyword evidence="6 9" id="KW-1133">Transmembrane helix</keyword>
<dbReference type="PANTHER" id="PTHR33910">
    <property type="entry name" value="PROTEIN TRANSLOCASE SUBUNIT SECE"/>
    <property type="match status" value="1"/>
</dbReference>
<dbReference type="InterPro" id="IPR005807">
    <property type="entry name" value="SecE_bac"/>
</dbReference>
<protein>
    <recommendedName>
        <fullName evidence="9">Protein translocase subunit SecE</fullName>
    </recommendedName>
</protein>
<dbReference type="AlphaFoldDB" id="A0A2Z3HK01"/>
<gene>
    <name evidence="9 10" type="primary">secE</name>
    <name evidence="10" type="ORF">C1280_06210</name>
</gene>
<evidence type="ECO:0000256" key="4">
    <source>
        <dbReference type="ARBA" id="ARBA00022692"/>
    </source>
</evidence>
<dbReference type="Proteomes" id="UP000245802">
    <property type="component" value="Chromosome"/>
</dbReference>
<name>A0A2Z3HK01_9BACT</name>
<accession>A0A2Z3HK01</accession>
<dbReference type="HAMAP" id="MF_00422">
    <property type="entry name" value="SecE"/>
    <property type="match status" value="1"/>
</dbReference>
<proteinExistence type="inferred from homology"/>
<keyword evidence="7 9" id="KW-0811">Translocation</keyword>
<comment type="similarity">
    <text evidence="9">Belongs to the SecE/SEC61-gamma family.</text>
</comment>
<evidence type="ECO:0000256" key="2">
    <source>
        <dbReference type="ARBA" id="ARBA00022448"/>
    </source>
</evidence>
<keyword evidence="11" id="KW-1185">Reference proteome</keyword>
<keyword evidence="2 9" id="KW-0813">Transport</keyword>
<dbReference type="GO" id="GO:0005886">
    <property type="term" value="C:plasma membrane"/>
    <property type="evidence" value="ECO:0007669"/>
    <property type="project" value="UniProtKB-UniRule"/>
</dbReference>
<evidence type="ECO:0000256" key="5">
    <source>
        <dbReference type="ARBA" id="ARBA00022927"/>
    </source>
</evidence>
<evidence type="ECO:0000256" key="6">
    <source>
        <dbReference type="ARBA" id="ARBA00022989"/>
    </source>
</evidence>
<dbReference type="GO" id="GO:0008320">
    <property type="term" value="F:protein transmembrane transporter activity"/>
    <property type="evidence" value="ECO:0007669"/>
    <property type="project" value="UniProtKB-UniRule"/>
</dbReference>
<keyword evidence="4 9" id="KW-0812">Transmembrane</keyword>
<dbReference type="EMBL" id="CP025958">
    <property type="protein sequence ID" value="AWM42154.1"/>
    <property type="molecule type" value="Genomic_DNA"/>
</dbReference>
<feature type="transmembrane region" description="Helical" evidence="9">
    <location>
        <begin position="127"/>
        <end position="150"/>
    </location>
</feature>
<evidence type="ECO:0000313" key="11">
    <source>
        <dbReference type="Proteomes" id="UP000245802"/>
    </source>
</evidence>
<dbReference type="GO" id="GO:0009306">
    <property type="term" value="P:protein secretion"/>
    <property type="evidence" value="ECO:0007669"/>
    <property type="project" value="UniProtKB-UniRule"/>
</dbReference>
<sequence>MVMLEEQGWFTTHQYKRSLGVKVRRLTILGVLIIGVSGAWSMFTNGLVGEQLELTLPFGWRSVPLMHGFLLTIGAKVVVLALLVAVTLWVSLRAVNVPDFAEFLIATEAEMNKVSWSTRKRLAQDTVVVLVTTLLMTVFLLAVDLFWGWLLSRQTVGVLPARATNADKGAQVQEAKW</sequence>
<dbReference type="PANTHER" id="PTHR33910:SF1">
    <property type="entry name" value="PROTEIN TRANSLOCASE SUBUNIT SECE"/>
    <property type="match status" value="1"/>
</dbReference>
<organism evidence="10 11">
    <name type="scientific">Gemmata obscuriglobus</name>
    <dbReference type="NCBI Taxonomy" id="114"/>
    <lineage>
        <taxon>Bacteria</taxon>
        <taxon>Pseudomonadati</taxon>
        <taxon>Planctomycetota</taxon>
        <taxon>Planctomycetia</taxon>
        <taxon>Gemmatales</taxon>
        <taxon>Gemmataceae</taxon>
        <taxon>Gemmata</taxon>
    </lineage>
</organism>
<dbReference type="InterPro" id="IPR001901">
    <property type="entry name" value="Translocase_SecE/Sec61-g"/>
</dbReference>
<evidence type="ECO:0000256" key="8">
    <source>
        <dbReference type="ARBA" id="ARBA00023136"/>
    </source>
</evidence>
<comment type="caution">
    <text evidence="9">Lacks conserved residue(s) required for the propagation of feature annotation.</text>
</comment>
<evidence type="ECO:0000256" key="1">
    <source>
        <dbReference type="ARBA" id="ARBA00004370"/>
    </source>
</evidence>
<keyword evidence="3 9" id="KW-1003">Cell membrane</keyword>
<dbReference type="KEGG" id="gog:C1280_06210"/>
<dbReference type="OrthoDB" id="284370at2"/>
<dbReference type="NCBIfam" id="TIGR00964">
    <property type="entry name" value="secE_bact"/>
    <property type="match status" value="1"/>
</dbReference>
<evidence type="ECO:0000256" key="3">
    <source>
        <dbReference type="ARBA" id="ARBA00022475"/>
    </source>
</evidence>
<dbReference type="GO" id="GO:0043952">
    <property type="term" value="P:protein transport by the Sec complex"/>
    <property type="evidence" value="ECO:0007669"/>
    <property type="project" value="UniProtKB-UniRule"/>
</dbReference>
<keyword evidence="8 9" id="KW-0472">Membrane</keyword>